<keyword evidence="2" id="KW-1185">Reference proteome</keyword>
<dbReference type="EMBL" id="CAUOFW020001169">
    <property type="protein sequence ID" value="CAK9141721.1"/>
    <property type="molecule type" value="Genomic_DNA"/>
</dbReference>
<accession>A0ABC8R9P6</accession>
<gene>
    <name evidence="1" type="ORF">ILEXP_LOCUS9338</name>
</gene>
<comment type="caution">
    <text evidence="1">The sequence shown here is derived from an EMBL/GenBank/DDBJ whole genome shotgun (WGS) entry which is preliminary data.</text>
</comment>
<proteinExistence type="predicted"/>
<organism evidence="1 2">
    <name type="scientific">Ilex paraguariensis</name>
    <name type="common">yerba mate</name>
    <dbReference type="NCBI Taxonomy" id="185542"/>
    <lineage>
        <taxon>Eukaryota</taxon>
        <taxon>Viridiplantae</taxon>
        <taxon>Streptophyta</taxon>
        <taxon>Embryophyta</taxon>
        <taxon>Tracheophyta</taxon>
        <taxon>Spermatophyta</taxon>
        <taxon>Magnoliopsida</taxon>
        <taxon>eudicotyledons</taxon>
        <taxon>Gunneridae</taxon>
        <taxon>Pentapetalae</taxon>
        <taxon>asterids</taxon>
        <taxon>campanulids</taxon>
        <taxon>Aquifoliales</taxon>
        <taxon>Aquifoliaceae</taxon>
        <taxon>Ilex</taxon>
    </lineage>
</organism>
<sequence length="192" mass="20778">MATLALSSSLRFASPSSNLSPPSLTSIPRLSLFYYPSSSAYPSALSSSLFISPPFLTHPTSSRPLSLSSFTVKASSADKKKVLTVNTNSGGHAVIGFYFAKNLLGSGHEVTIMTVGEDSPFNRFSVNISTLYTYKWAHTAKFTRILNLCFILCVLWWEIVSAGGDPVEIEKVLKGAAFDAVLDNNDNDLDKV</sequence>
<dbReference type="Proteomes" id="UP001642360">
    <property type="component" value="Unassembled WGS sequence"/>
</dbReference>
<evidence type="ECO:0000313" key="2">
    <source>
        <dbReference type="Proteomes" id="UP001642360"/>
    </source>
</evidence>
<dbReference type="AlphaFoldDB" id="A0ABC8R9P6"/>
<protein>
    <submittedName>
        <fullName evidence="1">Uncharacterized protein</fullName>
    </submittedName>
</protein>
<reference evidence="1 2" key="1">
    <citation type="submission" date="2024-02" db="EMBL/GenBank/DDBJ databases">
        <authorList>
            <person name="Vignale AGUSTIN F."/>
            <person name="Sosa J E."/>
            <person name="Modenutti C."/>
        </authorList>
    </citation>
    <scope>NUCLEOTIDE SEQUENCE [LARGE SCALE GENOMIC DNA]</scope>
</reference>
<evidence type="ECO:0000313" key="1">
    <source>
        <dbReference type="EMBL" id="CAK9141721.1"/>
    </source>
</evidence>
<feature type="non-terminal residue" evidence="1">
    <location>
        <position position="192"/>
    </location>
</feature>
<name>A0ABC8R9P6_9AQUA</name>